<reference evidence="1" key="1">
    <citation type="journal article" date="2021" name="Proc. Natl. Acad. Sci. U.S.A.">
        <title>A Catalog of Tens of Thousands of Viruses from Human Metagenomes Reveals Hidden Associations with Chronic Diseases.</title>
        <authorList>
            <person name="Tisza M.J."/>
            <person name="Buck C.B."/>
        </authorList>
    </citation>
    <scope>NUCLEOTIDE SEQUENCE</scope>
    <source>
        <strain evidence="1">CtOow3</strain>
    </source>
</reference>
<sequence length="554" mass="61521">MKKIIKRQAGVCANVRDNVYNVKEEFYSHDKNNAFIELQLNGVNAGKIIVLFHFKTTNRLLEVAGNVASNIVEVPFDTNLITTDEIVYGYVYAEKVEQSADILKFSFGVRVSEIDKHSELPVIEKDTKRIVALTDIVTKAELEEAIKNVHVEGATFDDSEIIRRLQALETKPEIDTSGFATKQELESKVDRTEISHISTEIEALKTKTDKDTVYDDSALKQRVLALENKPEKDTSNLVTRQELENKGYLTQHQDISRLATKDELSDLVTKQELRDKNYLTSHQSLSDYALKSEIPQPYNDTEVKQRLSVVEQKGESYATKQELASIPKTPQKLTLSGNTLILSDGGGSVVLPSQPTTSGNTGQVNEYEIHGTGFPNGKVTAPVGTTYVDTAVTNGALKWIKRSGTNNQGWEVLTGDTGWRTLNIQSKLGSSYLKVRRKNDTVMYQFGGLSWGWFGVVRRGGAGYSPQGSDKERNCYILGLSGVPLGFRSESSLIGGIYNDKGTPYGTWYLGGYGDSNMLRFQFTDPVPTDRDIGDIRVSSISYLTSEPWPGVLP</sequence>
<dbReference type="EMBL" id="BK015773">
    <property type="protein sequence ID" value="DAE24396.1"/>
    <property type="molecule type" value="Genomic_DNA"/>
</dbReference>
<evidence type="ECO:0000313" key="1">
    <source>
        <dbReference type="EMBL" id="DAE24396.1"/>
    </source>
</evidence>
<name>A0A8S5R0F4_9CAUD</name>
<proteinExistence type="predicted"/>
<accession>A0A8S5R0F4</accession>
<protein>
    <submittedName>
        <fullName evidence="1">Uncharacterized protein</fullName>
    </submittedName>
</protein>
<organism evidence="1">
    <name type="scientific">Siphoviridae sp. ctOow3</name>
    <dbReference type="NCBI Taxonomy" id="2826315"/>
    <lineage>
        <taxon>Viruses</taxon>
        <taxon>Duplodnaviria</taxon>
        <taxon>Heunggongvirae</taxon>
        <taxon>Uroviricota</taxon>
        <taxon>Caudoviricetes</taxon>
    </lineage>
</organism>